<feature type="domain" description="Major facilitator superfamily (MFS) profile" evidence="7">
    <location>
        <begin position="12"/>
        <end position="390"/>
    </location>
</feature>
<evidence type="ECO:0000256" key="4">
    <source>
        <dbReference type="ARBA" id="ARBA00022989"/>
    </source>
</evidence>
<dbReference type="SUPFAM" id="SSF103473">
    <property type="entry name" value="MFS general substrate transporter"/>
    <property type="match status" value="1"/>
</dbReference>
<comment type="subcellular location">
    <subcellularLocation>
        <location evidence="1">Cell membrane</location>
        <topology evidence="1">Multi-pass membrane protein</topology>
    </subcellularLocation>
</comment>
<dbReference type="CDD" id="cd17489">
    <property type="entry name" value="MFS_YfcJ_like"/>
    <property type="match status" value="1"/>
</dbReference>
<dbReference type="Proteomes" id="UP000054526">
    <property type="component" value="Unassembled WGS sequence"/>
</dbReference>
<feature type="transmembrane region" description="Helical" evidence="6">
    <location>
        <begin position="141"/>
        <end position="160"/>
    </location>
</feature>
<dbReference type="EMBL" id="JXAL01000017">
    <property type="protein sequence ID" value="KIL35651.1"/>
    <property type="molecule type" value="Genomic_DNA"/>
</dbReference>
<feature type="transmembrane region" description="Helical" evidence="6">
    <location>
        <begin position="79"/>
        <end position="105"/>
    </location>
</feature>
<dbReference type="InterPro" id="IPR020846">
    <property type="entry name" value="MFS_dom"/>
</dbReference>
<dbReference type="InterPro" id="IPR011701">
    <property type="entry name" value="MFS"/>
</dbReference>
<evidence type="ECO:0000256" key="6">
    <source>
        <dbReference type="SAM" id="Phobius"/>
    </source>
</evidence>
<feature type="transmembrane region" description="Helical" evidence="6">
    <location>
        <begin position="299"/>
        <end position="319"/>
    </location>
</feature>
<comment type="caution">
    <text evidence="8">The sequence shown here is derived from an EMBL/GenBank/DDBJ whole genome shotgun (WGS) entry which is preliminary data.</text>
</comment>
<feature type="transmembrane region" description="Helical" evidence="6">
    <location>
        <begin position="340"/>
        <end position="360"/>
    </location>
</feature>
<feature type="transmembrane region" description="Helical" evidence="6">
    <location>
        <begin position="12"/>
        <end position="30"/>
    </location>
</feature>
<name>A0ABR5A3M0_9BACL</name>
<feature type="transmembrane region" description="Helical" evidence="6">
    <location>
        <begin position="166"/>
        <end position="184"/>
    </location>
</feature>
<reference evidence="8 9" key="1">
    <citation type="submission" date="2014-12" db="EMBL/GenBank/DDBJ databases">
        <title>Draft genome sequence of Cohnella kolymensis strain B-2846.</title>
        <authorList>
            <person name="Karlyshev A.V."/>
            <person name="Kudryashova E.B."/>
        </authorList>
    </citation>
    <scope>NUCLEOTIDE SEQUENCE [LARGE SCALE GENOMIC DNA]</scope>
    <source>
        <strain evidence="8 9">VKM B-2846</strain>
    </source>
</reference>
<evidence type="ECO:0000256" key="1">
    <source>
        <dbReference type="ARBA" id="ARBA00004651"/>
    </source>
</evidence>
<feature type="transmembrane region" description="Helical" evidence="6">
    <location>
        <begin position="213"/>
        <end position="234"/>
    </location>
</feature>
<feature type="transmembrane region" description="Helical" evidence="6">
    <location>
        <begin position="246"/>
        <end position="264"/>
    </location>
</feature>
<evidence type="ECO:0000256" key="3">
    <source>
        <dbReference type="ARBA" id="ARBA00022692"/>
    </source>
</evidence>
<evidence type="ECO:0000313" key="8">
    <source>
        <dbReference type="EMBL" id="KIL35651.1"/>
    </source>
</evidence>
<keyword evidence="2" id="KW-0813">Transport</keyword>
<dbReference type="PROSITE" id="PS50850">
    <property type="entry name" value="MFS"/>
    <property type="match status" value="1"/>
</dbReference>
<feature type="transmembrane region" description="Helical" evidence="6">
    <location>
        <begin position="366"/>
        <end position="387"/>
    </location>
</feature>
<dbReference type="InterPro" id="IPR036259">
    <property type="entry name" value="MFS_trans_sf"/>
</dbReference>
<dbReference type="PANTHER" id="PTHR23531:SF2">
    <property type="entry name" value="PERMEASE"/>
    <property type="match status" value="1"/>
</dbReference>
<protein>
    <submittedName>
        <fullName evidence="8">Multidrug MFS transporter</fullName>
    </submittedName>
</protein>
<organism evidence="8 9">
    <name type="scientific">Cohnella kolymensis</name>
    <dbReference type="NCBI Taxonomy" id="1590652"/>
    <lineage>
        <taxon>Bacteria</taxon>
        <taxon>Bacillati</taxon>
        <taxon>Bacillota</taxon>
        <taxon>Bacilli</taxon>
        <taxon>Bacillales</taxon>
        <taxon>Paenibacillaceae</taxon>
        <taxon>Cohnella</taxon>
    </lineage>
</organism>
<dbReference type="InterPro" id="IPR052714">
    <property type="entry name" value="MFS_Exporter"/>
</dbReference>
<proteinExistence type="predicted"/>
<dbReference type="PROSITE" id="PS00216">
    <property type="entry name" value="SUGAR_TRANSPORT_1"/>
    <property type="match status" value="1"/>
</dbReference>
<evidence type="ECO:0000259" key="7">
    <source>
        <dbReference type="PROSITE" id="PS50850"/>
    </source>
</evidence>
<feature type="transmembrane region" description="Helical" evidence="6">
    <location>
        <begin position="111"/>
        <end position="129"/>
    </location>
</feature>
<gene>
    <name evidence="8" type="ORF">SD71_12180</name>
</gene>
<keyword evidence="3 6" id="KW-0812">Transmembrane</keyword>
<evidence type="ECO:0000313" key="9">
    <source>
        <dbReference type="Proteomes" id="UP000054526"/>
    </source>
</evidence>
<feature type="transmembrane region" description="Helical" evidence="6">
    <location>
        <begin position="50"/>
        <end position="67"/>
    </location>
</feature>
<evidence type="ECO:0000256" key="2">
    <source>
        <dbReference type="ARBA" id="ARBA00022448"/>
    </source>
</evidence>
<evidence type="ECO:0000256" key="5">
    <source>
        <dbReference type="ARBA" id="ARBA00023136"/>
    </source>
</evidence>
<sequence length="397" mass="43222">MKLRSQKLWNRGFISVCLSSFFVFLTFYTLSATLPQFVSDKLNGSHQQVGWVMTAFIISAVLFRPLAGRWLDLIGRRKVLIFSLLLFIAATISYFSVYSFLFLILLRFVHGISFGVATTANGTIAADIIPEKRKGEGMGYFALSMNLAMALGPFLGLVLIQHTSFTVLFAVTSLFAALALICGADIRLPKPAAPVAAAQASNRHWTQFIEPGAMPIALIAMMLSFAYSGILTFIPSYAGDLGMPSMASSFFVVYAVMIIVSRPFTGKLFDRFAEQYVIYPSLILYVLGLLLLSQAHTPLLFLASSAVIGLGFGTLYPCLQTIAIRDSAAHRRGLATSTFLLFYDIGIGLGSVILGSIASSTHEGNMYLLSAAVVAAAGLAYMSLLYVRQRKLRLAME</sequence>
<dbReference type="PANTHER" id="PTHR23531">
    <property type="entry name" value="QUINOLENE RESISTANCE PROTEIN NORA"/>
    <property type="match status" value="1"/>
</dbReference>
<dbReference type="InterPro" id="IPR005829">
    <property type="entry name" value="Sugar_transporter_CS"/>
</dbReference>
<keyword evidence="5 6" id="KW-0472">Membrane</keyword>
<keyword evidence="9" id="KW-1185">Reference proteome</keyword>
<feature type="transmembrane region" description="Helical" evidence="6">
    <location>
        <begin position="276"/>
        <end position="293"/>
    </location>
</feature>
<dbReference type="Gene3D" id="1.20.1250.20">
    <property type="entry name" value="MFS general substrate transporter like domains"/>
    <property type="match status" value="1"/>
</dbReference>
<accession>A0ABR5A3M0</accession>
<dbReference type="Pfam" id="PF07690">
    <property type="entry name" value="MFS_1"/>
    <property type="match status" value="1"/>
</dbReference>
<keyword evidence="4 6" id="KW-1133">Transmembrane helix</keyword>